<keyword evidence="5" id="KW-0052">Apoplast</keyword>
<dbReference type="Gene3D" id="3.20.20.80">
    <property type="entry name" value="Glycosidases"/>
    <property type="match status" value="1"/>
</dbReference>
<dbReference type="PRINTS" id="PR00742">
    <property type="entry name" value="GLHYDRLASE35"/>
</dbReference>
<evidence type="ECO:0000256" key="13">
    <source>
        <dbReference type="SAM" id="SignalP"/>
    </source>
</evidence>
<evidence type="ECO:0000256" key="1">
    <source>
        <dbReference type="ARBA" id="ARBA00001412"/>
    </source>
</evidence>
<proteinExistence type="inferred from homology"/>
<comment type="similarity">
    <text evidence="3 12">Belongs to the glycosyl hydrolase 35 family.</text>
</comment>
<evidence type="ECO:0000256" key="10">
    <source>
        <dbReference type="ARBA" id="ARBA00023295"/>
    </source>
</evidence>
<dbReference type="GO" id="GO:0004565">
    <property type="term" value="F:beta-galactosidase activity"/>
    <property type="evidence" value="ECO:0007669"/>
    <property type="project" value="UniProtKB-EC"/>
</dbReference>
<evidence type="ECO:0000313" key="15">
    <source>
        <dbReference type="EMBL" id="KAG9443680.1"/>
    </source>
</evidence>
<evidence type="ECO:0000256" key="8">
    <source>
        <dbReference type="ARBA" id="ARBA00022801"/>
    </source>
</evidence>
<dbReference type="Pfam" id="PF01301">
    <property type="entry name" value="Glyco_hydro_35"/>
    <property type="match status" value="1"/>
</dbReference>
<feature type="chain" id="PRO_5044000782" description="Beta-galactosidase" evidence="13">
    <location>
        <begin position="26"/>
        <end position="877"/>
    </location>
</feature>
<accession>A0AAV7E6C7</accession>
<dbReference type="Pfam" id="PF17834">
    <property type="entry name" value="GHD"/>
    <property type="match status" value="1"/>
</dbReference>
<comment type="catalytic activity">
    <reaction evidence="1 11">
        <text>Hydrolysis of terminal non-reducing beta-D-galactose residues in beta-D-galactosides.</text>
        <dbReference type="EC" id="3.2.1.23"/>
    </reaction>
</comment>
<dbReference type="EC" id="3.2.1.23" evidence="4 11"/>
<dbReference type="AlphaFoldDB" id="A0AAV7E6C7"/>
<dbReference type="InterPro" id="IPR008979">
    <property type="entry name" value="Galactose-bd-like_sf"/>
</dbReference>
<evidence type="ECO:0000256" key="7">
    <source>
        <dbReference type="ARBA" id="ARBA00022729"/>
    </source>
</evidence>
<dbReference type="GO" id="GO:0030246">
    <property type="term" value="F:carbohydrate binding"/>
    <property type="evidence" value="ECO:0007669"/>
    <property type="project" value="InterPro"/>
</dbReference>
<keyword evidence="7 13" id="KW-0732">Signal</keyword>
<feature type="signal peptide" evidence="13">
    <location>
        <begin position="1"/>
        <end position="25"/>
    </location>
</feature>
<comment type="caution">
    <text evidence="15">The sequence shown here is derived from an EMBL/GenBank/DDBJ whole genome shotgun (WGS) entry which is preliminary data.</text>
</comment>
<dbReference type="PROSITE" id="PS01182">
    <property type="entry name" value="GLYCOSYL_HYDROL_F35"/>
    <property type="match status" value="1"/>
</dbReference>
<dbReference type="SUPFAM" id="SSF49785">
    <property type="entry name" value="Galactose-binding domain-like"/>
    <property type="match status" value="2"/>
</dbReference>
<keyword evidence="9" id="KW-0325">Glycoprotein</keyword>
<name>A0AAV7E6C7_ARIFI</name>
<evidence type="ECO:0000256" key="4">
    <source>
        <dbReference type="ARBA" id="ARBA00012756"/>
    </source>
</evidence>
<keyword evidence="16" id="KW-1185">Reference proteome</keyword>
<dbReference type="InterPro" id="IPR000922">
    <property type="entry name" value="Lectin_gal-bd_dom"/>
</dbReference>
<dbReference type="InterPro" id="IPR001944">
    <property type="entry name" value="Glycoside_Hdrlase_35"/>
</dbReference>
<keyword evidence="10 11" id="KW-0326">Glycosidase</keyword>
<dbReference type="FunFam" id="2.60.120.260:FF:000142">
    <property type="entry name" value="Beta-galactosidase"/>
    <property type="match status" value="1"/>
</dbReference>
<evidence type="ECO:0000256" key="11">
    <source>
        <dbReference type="RuleBase" id="RU000675"/>
    </source>
</evidence>
<dbReference type="GO" id="GO:0005975">
    <property type="term" value="P:carbohydrate metabolic process"/>
    <property type="evidence" value="ECO:0007669"/>
    <property type="project" value="InterPro"/>
</dbReference>
<evidence type="ECO:0000256" key="12">
    <source>
        <dbReference type="RuleBase" id="RU003679"/>
    </source>
</evidence>
<dbReference type="Gene3D" id="2.60.120.260">
    <property type="entry name" value="Galactose-binding domain-like"/>
    <property type="match status" value="2"/>
</dbReference>
<keyword evidence="8 11" id="KW-0378">Hydrolase</keyword>
<dbReference type="InterPro" id="IPR041392">
    <property type="entry name" value="GHD"/>
</dbReference>
<evidence type="ECO:0000259" key="14">
    <source>
        <dbReference type="PROSITE" id="PS50228"/>
    </source>
</evidence>
<dbReference type="PROSITE" id="PS50228">
    <property type="entry name" value="SUEL_LECTIN"/>
    <property type="match status" value="1"/>
</dbReference>
<dbReference type="CDD" id="cd22842">
    <property type="entry name" value="Gal_Rha_Lectin_BGal"/>
    <property type="match status" value="1"/>
</dbReference>
<gene>
    <name evidence="15" type="ORF">H6P81_015020</name>
</gene>
<dbReference type="Pfam" id="PF02140">
    <property type="entry name" value="SUEL_Lectin"/>
    <property type="match status" value="1"/>
</dbReference>
<feature type="domain" description="SUEL-type lectin" evidence="14">
    <location>
        <begin position="738"/>
        <end position="828"/>
    </location>
</feature>
<dbReference type="InterPro" id="IPR019801">
    <property type="entry name" value="Glyco_hydro_35_CS"/>
</dbReference>
<evidence type="ECO:0000256" key="6">
    <source>
        <dbReference type="ARBA" id="ARBA00022525"/>
    </source>
</evidence>
<dbReference type="FunFam" id="3.20.20.80:FF:000098">
    <property type="entry name" value="Beta-galactosidase"/>
    <property type="match status" value="1"/>
</dbReference>
<evidence type="ECO:0000256" key="5">
    <source>
        <dbReference type="ARBA" id="ARBA00022523"/>
    </source>
</evidence>
<dbReference type="InterPro" id="IPR043159">
    <property type="entry name" value="Lectin_gal-bd_sf"/>
</dbReference>
<dbReference type="InterPro" id="IPR031330">
    <property type="entry name" value="Gly_Hdrlase_35_cat"/>
</dbReference>
<protein>
    <recommendedName>
        <fullName evidence="4 11">Beta-galactosidase</fullName>
        <ecNumber evidence="4 11">3.2.1.23</ecNumber>
    </recommendedName>
</protein>
<reference evidence="15 16" key="1">
    <citation type="submission" date="2021-07" db="EMBL/GenBank/DDBJ databases">
        <title>The Aristolochia fimbriata genome: insights into angiosperm evolution, floral development and chemical biosynthesis.</title>
        <authorList>
            <person name="Jiao Y."/>
        </authorList>
    </citation>
    <scope>NUCLEOTIDE SEQUENCE [LARGE SCALE GENOMIC DNA]</scope>
    <source>
        <strain evidence="15">IBCAS-2021</strain>
        <tissue evidence="15">Leaf</tissue>
    </source>
</reference>
<dbReference type="Gene3D" id="2.60.120.740">
    <property type="match status" value="1"/>
</dbReference>
<dbReference type="Pfam" id="PF21467">
    <property type="entry name" value="BetaGal_gal-bd"/>
    <property type="match status" value="1"/>
</dbReference>
<dbReference type="InterPro" id="IPR048913">
    <property type="entry name" value="BetaGal_gal-bd"/>
</dbReference>
<dbReference type="SUPFAM" id="SSF51445">
    <property type="entry name" value="(Trans)glycosidases"/>
    <property type="match status" value="1"/>
</dbReference>
<evidence type="ECO:0000256" key="2">
    <source>
        <dbReference type="ARBA" id="ARBA00004271"/>
    </source>
</evidence>
<sequence>MGTKYRYDLLLLLLLGSYLSSLSLATDQVSFDGRAIIINGERRVLLSGSIHYPRSTPEMWPDLIQKAKEGGLDAIETYVFWDVHEPRYREYNFEGNLDIIRFLKSIQEAGLYAVLRIGPYVCAEWSYGGFPRWLHQMKGIELRTDNEIYKNEMQNFTTLIVDMVKKENLLAPQGGPIILTQIENEYGNIADKYGARGKEYIKWCAKMAESLDVKVPWIMCQQSDAPPPMINTCNGFYCHNFKPTNPNTPKMWTENWTGWFKAWGLSNPTRPAEDVAYAVARFFETGGTFQNYYMYHGGTNFGRTSGGPYITTSYDYDAPLDEYGNLRQPKWGHLKQLHSAIKAMEKVLAYGQSSQTNFKDGAWATKFTNNGTSGCFMVNRNNDDLEVAFEGNNYSLPGWSVSVLPDCKNEVYNTAKVTTQTSLMAKKPISGSPQLTWQWWGERTKDVLQGKGTFSTKNLNEQLMTTGDSSDYLWYMARIPFSKSSIEHNREFTLRVNTTGHVLHAFFNKQYVGNRYGKDGNYKFVFEAPVTLKPKANTIALLSATVGLANYGAFFDLSPTGIIGGPVQLIGDGNGQGNLTYDLSSYIWSYKIGVHGENKKIYSDESRLASSWRSNNLRINKPLIWYKTTFSLPNGDEPVVVDLQGMGKGQAWVNGQSIGRYWTSFTSKSDCSACDYRGEYKPERCRTECGVPTQRWYHIPRSFLNSGTNTLVLFEEMGGNPSAINFQTVAVGTACTSVPQGGKLELSCQGSRTISNIEFASYGDAKGSCGSFQKGTCDTDTALDAVKEACVGKSTCSIDVNDIANTGCQSFLSADSAENKSNISFFCFSVCDFHGWVFCVLCALRFDDGIAVELCFLHRESGLDGHEWLGVFMLNSC</sequence>
<dbReference type="EMBL" id="JAINDJ010000006">
    <property type="protein sequence ID" value="KAG9443680.1"/>
    <property type="molecule type" value="Genomic_DNA"/>
</dbReference>
<keyword evidence="6" id="KW-0964">Secreted</keyword>
<dbReference type="Proteomes" id="UP000825729">
    <property type="component" value="Unassembled WGS sequence"/>
</dbReference>
<evidence type="ECO:0000313" key="16">
    <source>
        <dbReference type="Proteomes" id="UP000825729"/>
    </source>
</evidence>
<dbReference type="PANTHER" id="PTHR23421">
    <property type="entry name" value="BETA-GALACTOSIDASE RELATED"/>
    <property type="match status" value="1"/>
</dbReference>
<dbReference type="GO" id="GO:0048046">
    <property type="term" value="C:apoplast"/>
    <property type="evidence" value="ECO:0007669"/>
    <property type="project" value="UniProtKB-SubCell"/>
</dbReference>
<evidence type="ECO:0000256" key="9">
    <source>
        <dbReference type="ARBA" id="ARBA00023180"/>
    </source>
</evidence>
<dbReference type="InterPro" id="IPR017853">
    <property type="entry name" value="GH"/>
</dbReference>
<organism evidence="15 16">
    <name type="scientific">Aristolochia fimbriata</name>
    <name type="common">White veined hardy Dutchman's pipe vine</name>
    <dbReference type="NCBI Taxonomy" id="158543"/>
    <lineage>
        <taxon>Eukaryota</taxon>
        <taxon>Viridiplantae</taxon>
        <taxon>Streptophyta</taxon>
        <taxon>Embryophyta</taxon>
        <taxon>Tracheophyta</taxon>
        <taxon>Spermatophyta</taxon>
        <taxon>Magnoliopsida</taxon>
        <taxon>Magnoliidae</taxon>
        <taxon>Piperales</taxon>
        <taxon>Aristolochiaceae</taxon>
        <taxon>Aristolochia</taxon>
    </lineage>
</organism>
<evidence type="ECO:0000256" key="3">
    <source>
        <dbReference type="ARBA" id="ARBA00009809"/>
    </source>
</evidence>
<comment type="subcellular location">
    <subcellularLocation>
        <location evidence="2">Secreted</location>
        <location evidence="2">Extracellular space</location>
        <location evidence="2">Apoplast</location>
    </subcellularLocation>
</comment>